<accession>A0ABZ0NVP4</accession>
<dbReference type="GeneID" id="90644457"/>
<evidence type="ECO:0000313" key="2">
    <source>
        <dbReference type="EMBL" id="WPB03561.1"/>
    </source>
</evidence>
<gene>
    <name evidence="2" type="ORF">RHO25_008201</name>
</gene>
<dbReference type="Proteomes" id="UP001302367">
    <property type="component" value="Chromosome 5"/>
</dbReference>
<feature type="compositionally biased region" description="Low complexity" evidence="1">
    <location>
        <begin position="1"/>
        <end position="15"/>
    </location>
</feature>
<protein>
    <submittedName>
        <fullName evidence="2">Uncharacterized protein</fullName>
    </submittedName>
</protein>
<organism evidence="2 3">
    <name type="scientific">Cercospora beticola</name>
    <name type="common">Sugarbeet leaf spot fungus</name>
    <dbReference type="NCBI Taxonomy" id="122368"/>
    <lineage>
        <taxon>Eukaryota</taxon>
        <taxon>Fungi</taxon>
        <taxon>Dikarya</taxon>
        <taxon>Ascomycota</taxon>
        <taxon>Pezizomycotina</taxon>
        <taxon>Dothideomycetes</taxon>
        <taxon>Dothideomycetidae</taxon>
        <taxon>Mycosphaerellales</taxon>
        <taxon>Mycosphaerellaceae</taxon>
        <taxon>Cercospora</taxon>
    </lineage>
</organism>
<sequence>MSRNPTNNQTTTVPPHSAVSSPFFEPARPARIPEMRDTVAWDEVAPAVMLLCQGRDYPDLQPIGITLWLNVLQFLMETAIVRAANDR</sequence>
<proteinExistence type="predicted"/>
<keyword evidence="3" id="KW-1185">Reference proteome</keyword>
<dbReference type="EMBL" id="CP134188">
    <property type="protein sequence ID" value="WPB03561.1"/>
    <property type="molecule type" value="Genomic_DNA"/>
</dbReference>
<feature type="region of interest" description="Disordered" evidence="1">
    <location>
        <begin position="1"/>
        <end position="25"/>
    </location>
</feature>
<evidence type="ECO:0000256" key="1">
    <source>
        <dbReference type="SAM" id="MobiDB-lite"/>
    </source>
</evidence>
<name>A0ABZ0NVP4_CERBT</name>
<reference evidence="2 3" key="1">
    <citation type="submission" date="2023-09" db="EMBL/GenBank/DDBJ databases">
        <title>Complete-Gapless Cercospora beticola genome.</title>
        <authorList>
            <person name="Wyatt N.A."/>
            <person name="Spanner R.E."/>
            <person name="Bolton M.D."/>
        </authorList>
    </citation>
    <scope>NUCLEOTIDE SEQUENCE [LARGE SCALE GENOMIC DNA]</scope>
    <source>
        <strain evidence="2">Cb09-40</strain>
    </source>
</reference>
<dbReference type="RefSeq" id="XP_065459113.1">
    <property type="nucleotide sequence ID" value="XM_065603041.1"/>
</dbReference>
<evidence type="ECO:0000313" key="3">
    <source>
        <dbReference type="Proteomes" id="UP001302367"/>
    </source>
</evidence>